<gene>
    <name evidence="1" type="ORF">FGU65_07395</name>
</gene>
<comment type="caution">
    <text evidence="1">The sequence shown here is derived from an EMBL/GenBank/DDBJ whole genome shotgun (WGS) entry which is preliminary data.</text>
</comment>
<proteinExistence type="predicted"/>
<reference evidence="1" key="1">
    <citation type="submission" date="2019-05" db="EMBL/GenBank/DDBJ databases">
        <title>Methanoculleus sp. FWC-SCC1, a methanogenic archaeon isolated from deep marine cold seep.</title>
        <authorList>
            <person name="Chen Y.-W."/>
            <person name="Chen S.-C."/>
            <person name="Teng N.-H."/>
            <person name="Lai M.-C."/>
        </authorList>
    </citation>
    <scope>NUCLEOTIDE SEQUENCE</scope>
    <source>
        <strain evidence="1">FWC-SCC1</strain>
    </source>
</reference>
<dbReference type="EMBL" id="VCYH01000004">
    <property type="protein sequence ID" value="MDN7024711.1"/>
    <property type="molecule type" value="Genomic_DNA"/>
</dbReference>
<evidence type="ECO:0008006" key="3">
    <source>
        <dbReference type="Google" id="ProtNLM"/>
    </source>
</evidence>
<sequence length="174" mass="19854">MADGDEIRKQLAFLAAETDLPARFGIPTDAFLPLFFSLRFGGDWSYRAESIATVSVVKKTTVYDGERGLGHTREEINLLVNPVLRRRDGTVHRLEKCGEEPERLLVQRPYRVAVSAERIIRMTVHPLEKEIRTEELDAGEIIFEGQAAYGIDHELEHLSEAKISGENLWEFRFV</sequence>
<evidence type="ECO:0000313" key="2">
    <source>
        <dbReference type="Proteomes" id="UP001168338"/>
    </source>
</evidence>
<evidence type="ECO:0000313" key="1">
    <source>
        <dbReference type="EMBL" id="MDN7024711.1"/>
    </source>
</evidence>
<dbReference type="InterPro" id="IPR036821">
    <property type="entry name" value="Peptide_deformylase_sf"/>
</dbReference>
<dbReference type="Proteomes" id="UP001168338">
    <property type="component" value="Unassembled WGS sequence"/>
</dbReference>
<accession>A0ABT8M9U6</accession>
<keyword evidence="2" id="KW-1185">Reference proteome</keyword>
<organism evidence="1 2">
    <name type="scientific">Methanoculleus frigidifontis</name>
    <dbReference type="NCBI Taxonomy" id="2584085"/>
    <lineage>
        <taxon>Archaea</taxon>
        <taxon>Methanobacteriati</taxon>
        <taxon>Methanobacteriota</taxon>
        <taxon>Stenosarchaea group</taxon>
        <taxon>Methanomicrobia</taxon>
        <taxon>Methanomicrobiales</taxon>
        <taxon>Methanomicrobiaceae</taxon>
        <taxon>Methanoculleus</taxon>
    </lineage>
</organism>
<name>A0ABT8M9U6_9EURY</name>
<dbReference type="SUPFAM" id="SSF56420">
    <property type="entry name" value="Peptide deformylase"/>
    <property type="match status" value="1"/>
</dbReference>
<protein>
    <recommendedName>
        <fullName evidence="3">ATP-dependent zinc protease domain-containing protein</fullName>
    </recommendedName>
</protein>
<dbReference type="RefSeq" id="WP_301663826.1">
    <property type="nucleotide sequence ID" value="NZ_VCYH01000004.1"/>
</dbReference>